<feature type="transmembrane region" description="Helical" evidence="9">
    <location>
        <begin position="377"/>
        <end position="396"/>
    </location>
</feature>
<dbReference type="InterPro" id="IPR004798">
    <property type="entry name" value="CAX-like"/>
</dbReference>
<evidence type="ECO:0000256" key="3">
    <source>
        <dbReference type="ARBA" id="ARBA00022568"/>
    </source>
</evidence>
<feature type="domain" description="Sodium/calcium exchanger membrane region" evidence="11">
    <location>
        <begin position="132"/>
        <end position="291"/>
    </location>
</feature>
<feature type="transmembrane region" description="Helical" evidence="9">
    <location>
        <begin position="345"/>
        <end position="365"/>
    </location>
</feature>
<feature type="transmembrane region" description="Helical" evidence="9">
    <location>
        <begin position="134"/>
        <end position="152"/>
    </location>
</feature>
<dbReference type="GO" id="GO:0006874">
    <property type="term" value="P:intracellular calcium ion homeostasis"/>
    <property type="evidence" value="ECO:0007669"/>
    <property type="project" value="TreeGrafter"/>
</dbReference>
<comment type="caution">
    <text evidence="9">Lacks conserved residue(s) required for the propagation of feature annotation.</text>
</comment>
<dbReference type="GO" id="GO:0015369">
    <property type="term" value="F:calcium:proton antiporter activity"/>
    <property type="evidence" value="ECO:0007669"/>
    <property type="project" value="UniProtKB-UniRule"/>
</dbReference>
<keyword evidence="4 9" id="KW-0812">Transmembrane</keyword>
<evidence type="ECO:0000256" key="6">
    <source>
        <dbReference type="ARBA" id="ARBA00022989"/>
    </source>
</evidence>
<evidence type="ECO:0000256" key="7">
    <source>
        <dbReference type="ARBA" id="ARBA00023065"/>
    </source>
</evidence>
<accession>A0A1X6NPN1</accession>
<dbReference type="OrthoDB" id="1699231at2759"/>
<feature type="transmembrane region" description="Helical" evidence="9">
    <location>
        <begin position="478"/>
        <end position="498"/>
    </location>
</feature>
<dbReference type="Gene3D" id="1.20.1420.30">
    <property type="entry name" value="NCX, central ion-binding region"/>
    <property type="match status" value="1"/>
</dbReference>
<dbReference type="InterPro" id="IPR044880">
    <property type="entry name" value="NCX_ion-bd_dom_sf"/>
</dbReference>
<dbReference type="PANTHER" id="PTHR31503">
    <property type="entry name" value="VACUOLAR CALCIUM ION TRANSPORTER"/>
    <property type="match status" value="1"/>
</dbReference>
<gene>
    <name evidence="12" type="ORF">BU14_0721s0003</name>
</gene>
<evidence type="ECO:0000256" key="4">
    <source>
        <dbReference type="ARBA" id="ARBA00022692"/>
    </source>
</evidence>
<dbReference type="Proteomes" id="UP000218209">
    <property type="component" value="Unassembled WGS sequence"/>
</dbReference>
<reference evidence="12 13" key="1">
    <citation type="submission" date="2017-03" db="EMBL/GenBank/DDBJ databases">
        <title>WGS assembly of Porphyra umbilicalis.</title>
        <authorList>
            <person name="Brawley S.H."/>
            <person name="Blouin N.A."/>
            <person name="Ficko-Blean E."/>
            <person name="Wheeler G.L."/>
            <person name="Lohr M."/>
            <person name="Goodson H.V."/>
            <person name="Jenkins J.W."/>
            <person name="Blaby-Haas C.E."/>
            <person name="Helliwell K.E."/>
            <person name="Chan C."/>
            <person name="Marriage T."/>
            <person name="Bhattacharya D."/>
            <person name="Klein A.S."/>
            <person name="Badis Y."/>
            <person name="Brodie J."/>
            <person name="Cao Y."/>
            <person name="Collen J."/>
            <person name="Dittami S.M."/>
            <person name="Gachon C.M."/>
            <person name="Green B.R."/>
            <person name="Karpowicz S."/>
            <person name="Kim J.W."/>
            <person name="Kudahl U."/>
            <person name="Lin S."/>
            <person name="Michel G."/>
            <person name="Mittag M."/>
            <person name="Olson B.J."/>
            <person name="Pangilinan J."/>
            <person name="Peng Y."/>
            <person name="Qiu H."/>
            <person name="Shu S."/>
            <person name="Singer J.T."/>
            <person name="Smith A.G."/>
            <person name="Sprecher B.N."/>
            <person name="Wagner V."/>
            <person name="Wang W."/>
            <person name="Wang Z.-Y."/>
            <person name="Yan J."/>
            <person name="Yarish C."/>
            <person name="Zoeuner-Riek S."/>
            <person name="Zhuang Y."/>
            <person name="Zou Y."/>
            <person name="Lindquist E.A."/>
            <person name="Grimwood J."/>
            <person name="Barry K."/>
            <person name="Rokhsar D.S."/>
            <person name="Schmutz J."/>
            <person name="Stiller J.W."/>
            <person name="Grossman A.R."/>
            <person name="Prochnik S.E."/>
        </authorList>
    </citation>
    <scope>NUCLEOTIDE SEQUENCE [LARGE SCALE GENOMIC DNA]</scope>
    <source>
        <strain evidence="12">4086291</strain>
    </source>
</reference>
<evidence type="ECO:0000256" key="9">
    <source>
        <dbReference type="RuleBase" id="RU365028"/>
    </source>
</evidence>
<feature type="transmembrane region" description="Helical" evidence="9">
    <location>
        <begin position="109"/>
        <end position="127"/>
    </location>
</feature>
<dbReference type="AlphaFoldDB" id="A0A1X6NPN1"/>
<sequence>MKGGMSDPLGSNDVTYGSIDSPAGAGPLTRRRSLSGAVGRMASTTWRSARDGSDGGGGDTLAPLNSFRRRGSTMSDAAIGAYAAVERKVDLQLHERHAGIAEALAGYNSPMNILLVFAPLGILAGFLQWSETLVFVFNFLGVIPLAMILGRATEDIAAHTNQTIGGLINATFGNAVELILSLSALQQGKLDVIRNTLVGSVLSNLLLVLGASFFFGGLVYREQEVLPAVAEANGDLLNFAMFGFVLPAIFSMAMVNGKMDDADRLEVEARFSLFTAIILLTMYILYLVFQLYTHAELYAEVEEEASRPDGRDPEVGGSHSPDGVAASAAAALPVAIETDSGAGEAVASLPVASAILVASVLVVSFCSEFVVGSIEGFSHAVGLGESFIALVLLPIIGNAVEHWAAVVTAIKDKMDLSIGIACGSSVQIGLFAAPVMVIASWFTGSARLTLDFHLFETVCLVLSVQVVTMTLRDSRTNWLEGAVLLCCYLIIAGAFFFMG</sequence>
<feature type="transmembrane region" description="Helical" evidence="9">
    <location>
        <begin position="267"/>
        <end position="289"/>
    </location>
</feature>
<feature type="transmembrane region" description="Helical" evidence="9">
    <location>
        <begin position="416"/>
        <end position="442"/>
    </location>
</feature>
<proteinExistence type="inferred from homology"/>
<keyword evidence="6 9" id="KW-1133">Transmembrane helix</keyword>
<feature type="transmembrane region" description="Helical" evidence="9">
    <location>
        <begin position="197"/>
        <end position="216"/>
    </location>
</feature>
<feature type="domain" description="Sodium/calcium exchanger membrane region" evidence="11">
    <location>
        <begin position="354"/>
        <end position="496"/>
    </location>
</feature>
<evidence type="ECO:0000259" key="11">
    <source>
        <dbReference type="Pfam" id="PF01699"/>
    </source>
</evidence>
<keyword evidence="3 9" id="KW-0109">Calcium transport</keyword>
<dbReference type="Pfam" id="PF01699">
    <property type="entry name" value="Na_Ca_ex"/>
    <property type="match status" value="2"/>
</dbReference>
<dbReference type="PANTHER" id="PTHR31503:SF22">
    <property type="entry name" value="VACUOLAR CALCIUM ION TRANSPORTER"/>
    <property type="match status" value="1"/>
</dbReference>
<keyword evidence="13" id="KW-1185">Reference proteome</keyword>
<feature type="region of interest" description="Disordered" evidence="10">
    <location>
        <begin position="45"/>
        <end position="65"/>
    </location>
</feature>
<feature type="region of interest" description="Disordered" evidence="10">
    <location>
        <begin position="1"/>
        <end position="31"/>
    </location>
</feature>
<evidence type="ECO:0000313" key="13">
    <source>
        <dbReference type="Proteomes" id="UP000218209"/>
    </source>
</evidence>
<feature type="transmembrane region" description="Helical" evidence="9">
    <location>
        <begin position="236"/>
        <end position="255"/>
    </location>
</feature>
<dbReference type="InterPro" id="IPR004713">
    <property type="entry name" value="CaH_exchang"/>
</dbReference>
<keyword evidence="7 9" id="KW-0406">Ion transport</keyword>
<keyword evidence="8 9" id="KW-0472">Membrane</keyword>
<protein>
    <recommendedName>
        <fullName evidence="11">Sodium/calcium exchanger membrane region domain-containing protein</fullName>
    </recommendedName>
</protein>
<comment type="similarity">
    <text evidence="9">Belongs to the Ca(2+):cation antiporter (CaCA) (TC 2.A.19) family.</text>
</comment>
<dbReference type="NCBIfam" id="TIGR00378">
    <property type="entry name" value="cax"/>
    <property type="match status" value="1"/>
</dbReference>
<organism evidence="12 13">
    <name type="scientific">Porphyra umbilicalis</name>
    <name type="common">Purple laver</name>
    <name type="synonym">Red alga</name>
    <dbReference type="NCBI Taxonomy" id="2786"/>
    <lineage>
        <taxon>Eukaryota</taxon>
        <taxon>Rhodophyta</taxon>
        <taxon>Bangiophyceae</taxon>
        <taxon>Bangiales</taxon>
        <taxon>Bangiaceae</taxon>
        <taxon>Porphyra</taxon>
    </lineage>
</organism>
<evidence type="ECO:0000256" key="2">
    <source>
        <dbReference type="ARBA" id="ARBA00022448"/>
    </source>
</evidence>
<dbReference type="InterPro" id="IPR004837">
    <property type="entry name" value="NaCa_Exmemb"/>
</dbReference>
<dbReference type="EMBL" id="KV919240">
    <property type="protein sequence ID" value="OSX70551.1"/>
    <property type="molecule type" value="Genomic_DNA"/>
</dbReference>
<evidence type="ECO:0000256" key="8">
    <source>
        <dbReference type="ARBA" id="ARBA00023136"/>
    </source>
</evidence>
<evidence type="ECO:0000256" key="10">
    <source>
        <dbReference type="SAM" id="MobiDB-lite"/>
    </source>
</evidence>
<dbReference type="GO" id="GO:0005774">
    <property type="term" value="C:vacuolar membrane"/>
    <property type="evidence" value="ECO:0007669"/>
    <property type="project" value="UniProtKB-ARBA"/>
</dbReference>
<feature type="region of interest" description="Disordered" evidence="10">
    <location>
        <begin position="304"/>
        <end position="324"/>
    </location>
</feature>
<keyword evidence="9" id="KW-0050">Antiport</keyword>
<comment type="subcellular location">
    <subcellularLocation>
        <location evidence="1">Endomembrane system</location>
        <topology evidence="1">Multi-pass membrane protein</topology>
    </subcellularLocation>
</comment>
<feature type="transmembrane region" description="Helical" evidence="9">
    <location>
        <begin position="164"/>
        <end position="185"/>
    </location>
</feature>
<keyword evidence="5 9" id="KW-0106">Calcium</keyword>
<feature type="compositionally biased region" description="Basic and acidic residues" evidence="10">
    <location>
        <begin position="304"/>
        <end position="314"/>
    </location>
</feature>
<keyword evidence="2 9" id="KW-0813">Transport</keyword>
<evidence type="ECO:0000256" key="5">
    <source>
        <dbReference type="ARBA" id="ARBA00022837"/>
    </source>
</evidence>
<name>A0A1X6NPN1_PORUM</name>
<evidence type="ECO:0000256" key="1">
    <source>
        <dbReference type="ARBA" id="ARBA00004127"/>
    </source>
</evidence>
<evidence type="ECO:0000313" key="12">
    <source>
        <dbReference type="EMBL" id="OSX70551.1"/>
    </source>
</evidence>
<dbReference type="GO" id="GO:0012505">
    <property type="term" value="C:endomembrane system"/>
    <property type="evidence" value="ECO:0007669"/>
    <property type="project" value="UniProtKB-SubCell"/>
</dbReference>